<proteinExistence type="predicted"/>
<evidence type="ECO:0000313" key="2">
    <source>
        <dbReference type="EMBL" id="KAI2650996.1"/>
    </source>
</evidence>
<comment type="caution">
    <text evidence="2">The sequence shown here is derived from an EMBL/GenBank/DDBJ whole genome shotgun (WGS) entry which is preliminary data.</text>
</comment>
<feature type="compositionally biased region" description="Basic and acidic residues" evidence="1">
    <location>
        <begin position="40"/>
        <end position="49"/>
    </location>
</feature>
<sequence length="406" mass="46336">MPSSGRWDWNDETKTLEFTRFEAREEVKEKKKTNTSKSQEQSRKPLEKWQKNTVRPAELDAFKTSIKCSQTEYVTIQDVKLAAVCLLQKNDRFPIPPRFLSLLMSKELDELLANLLLYFCCYFEKKALEEKPTFVIAGPSLLSDSEIAMTAKLELAQRQLAVCHFRLQLKLLPHEQQISDRFYSYAAWVTFERRGLRGIRMETGRLFGSNMFNPALKESKKGLKDQESSQKNQSKVLNPRQTSLNNWKSNSLPPMNKIIKQHSPLMVSLLPTPQEKASHLFGRLRGPKQDLNEQCYSEAVIEELREQLQVQLKTLSFGILGKPLSQFSSETLKPHGGQSEEETENEEDEGSNSDVVKADPRVHIRSNKTSVAGQRSLTTTTDKCMRSNRADLVSRATTEAVSSDTE</sequence>
<dbReference type="PANTHER" id="PTHR21055:SF3">
    <property type="entry name" value="PROTEIN PHOSPHATASE 1 REGULATORY SUBUNIT 36"/>
    <property type="match status" value="1"/>
</dbReference>
<dbReference type="PANTHER" id="PTHR21055">
    <property type="entry name" value="PROTEIN PHOSPHATASE 1 REGULATORY SUBUNIT 36"/>
    <property type="match status" value="1"/>
</dbReference>
<dbReference type="Pfam" id="PF14895">
    <property type="entry name" value="PPPI_inhib"/>
    <property type="match status" value="1"/>
</dbReference>
<feature type="compositionally biased region" description="Acidic residues" evidence="1">
    <location>
        <begin position="339"/>
        <end position="351"/>
    </location>
</feature>
<dbReference type="InterPro" id="IPR026142">
    <property type="entry name" value="Pro_pase_1_reg_su_36"/>
</dbReference>
<evidence type="ECO:0000313" key="3">
    <source>
        <dbReference type="Proteomes" id="UP000830375"/>
    </source>
</evidence>
<dbReference type="Proteomes" id="UP000830375">
    <property type="component" value="Unassembled WGS sequence"/>
</dbReference>
<feature type="compositionally biased region" description="Polar residues" evidence="1">
    <location>
        <begin position="395"/>
        <end position="406"/>
    </location>
</feature>
<organism evidence="2 3">
    <name type="scientific">Labeo rohita</name>
    <name type="common">Indian major carp</name>
    <name type="synonym">Cyprinus rohita</name>
    <dbReference type="NCBI Taxonomy" id="84645"/>
    <lineage>
        <taxon>Eukaryota</taxon>
        <taxon>Metazoa</taxon>
        <taxon>Chordata</taxon>
        <taxon>Craniata</taxon>
        <taxon>Vertebrata</taxon>
        <taxon>Euteleostomi</taxon>
        <taxon>Actinopterygii</taxon>
        <taxon>Neopterygii</taxon>
        <taxon>Teleostei</taxon>
        <taxon>Ostariophysi</taxon>
        <taxon>Cypriniformes</taxon>
        <taxon>Cyprinidae</taxon>
        <taxon>Labeoninae</taxon>
        <taxon>Labeonini</taxon>
        <taxon>Labeo</taxon>
    </lineage>
</organism>
<dbReference type="EMBL" id="JACTAM010000021">
    <property type="protein sequence ID" value="KAI2650996.1"/>
    <property type="molecule type" value="Genomic_DNA"/>
</dbReference>
<feature type="compositionally biased region" description="Polar residues" evidence="1">
    <location>
        <begin position="229"/>
        <end position="252"/>
    </location>
</feature>
<accession>A0ABQ8LM90</accession>
<gene>
    <name evidence="2" type="ORF">H4Q32_018988</name>
</gene>
<reference evidence="2 3" key="1">
    <citation type="submission" date="2022-01" db="EMBL/GenBank/DDBJ databases">
        <title>A high-quality chromosome-level genome assembly of rohu carp, Labeo rohita.</title>
        <authorList>
            <person name="Arick M.A. II"/>
            <person name="Hsu C.-Y."/>
            <person name="Magbanua Z."/>
            <person name="Pechanova O."/>
            <person name="Grover C."/>
            <person name="Miller E."/>
            <person name="Thrash A."/>
            <person name="Ezzel L."/>
            <person name="Alam S."/>
            <person name="Benzie J."/>
            <person name="Hamilton M."/>
            <person name="Karsi A."/>
            <person name="Lawrence M.L."/>
            <person name="Peterson D.G."/>
        </authorList>
    </citation>
    <scope>NUCLEOTIDE SEQUENCE [LARGE SCALE GENOMIC DNA]</scope>
    <source>
        <strain evidence="3">BAU-BD-2019</strain>
        <tissue evidence="2">Blood</tissue>
    </source>
</reference>
<name>A0ABQ8LM90_LABRO</name>
<keyword evidence="3" id="KW-1185">Reference proteome</keyword>
<evidence type="ECO:0000256" key="1">
    <source>
        <dbReference type="SAM" id="MobiDB-lite"/>
    </source>
</evidence>
<protein>
    <submittedName>
        <fullName evidence="2">Protein phosphatase 1 regulatory subunit 36</fullName>
    </submittedName>
</protein>
<feature type="compositionally biased region" description="Polar residues" evidence="1">
    <location>
        <begin position="367"/>
        <end position="382"/>
    </location>
</feature>
<feature type="region of interest" description="Disordered" evidence="1">
    <location>
        <begin position="328"/>
        <end position="406"/>
    </location>
</feature>
<feature type="compositionally biased region" description="Basic and acidic residues" evidence="1">
    <location>
        <begin position="219"/>
        <end position="228"/>
    </location>
</feature>
<feature type="region of interest" description="Disordered" evidence="1">
    <location>
        <begin position="26"/>
        <end position="49"/>
    </location>
</feature>
<feature type="region of interest" description="Disordered" evidence="1">
    <location>
        <begin position="219"/>
        <end position="252"/>
    </location>
</feature>